<name>A0A8H3CUY8_9AGAM</name>
<reference evidence="4" key="1">
    <citation type="submission" date="2021-01" db="EMBL/GenBank/DDBJ databases">
        <authorList>
            <person name="Kaushik A."/>
        </authorList>
    </citation>
    <scope>NUCLEOTIDE SEQUENCE</scope>
    <source>
        <strain evidence="4">AG6-10EEA</strain>
    </source>
</reference>
<evidence type="ECO:0000256" key="1">
    <source>
        <dbReference type="PROSITE-ProRule" id="PRU00042"/>
    </source>
</evidence>
<feature type="domain" description="C2H2-type" evidence="3">
    <location>
        <begin position="156"/>
        <end position="187"/>
    </location>
</feature>
<dbReference type="InterPro" id="IPR013087">
    <property type="entry name" value="Znf_C2H2_type"/>
</dbReference>
<dbReference type="PROSITE" id="PS50157">
    <property type="entry name" value="ZINC_FINGER_C2H2_2"/>
    <property type="match status" value="1"/>
</dbReference>
<dbReference type="GO" id="GO:0008270">
    <property type="term" value="F:zinc ion binding"/>
    <property type="evidence" value="ECO:0007669"/>
    <property type="project" value="UniProtKB-KW"/>
</dbReference>
<organism evidence="4 5">
    <name type="scientific">Rhizoctonia solani</name>
    <dbReference type="NCBI Taxonomy" id="456999"/>
    <lineage>
        <taxon>Eukaryota</taxon>
        <taxon>Fungi</taxon>
        <taxon>Dikarya</taxon>
        <taxon>Basidiomycota</taxon>
        <taxon>Agaricomycotina</taxon>
        <taxon>Agaricomycetes</taxon>
        <taxon>Cantharellales</taxon>
        <taxon>Ceratobasidiaceae</taxon>
        <taxon>Rhizoctonia</taxon>
    </lineage>
</organism>
<dbReference type="AlphaFoldDB" id="A0A8H3CUY8"/>
<evidence type="ECO:0000313" key="4">
    <source>
        <dbReference type="EMBL" id="CAE6501425.1"/>
    </source>
</evidence>
<evidence type="ECO:0000256" key="2">
    <source>
        <dbReference type="SAM" id="MobiDB-lite"/>
    </source>
</evidence>
<keyword evidence="1" id="KW-0862">Zinc</keyword>
<proteinExistence type="predicted"/>
<evidence type="ECO:0000313" key="5">
    <source>
        <dbReference type="Proteomes" id="UP000663853"/>
    </source>
</evidence>
<keyword evidence="1" id="KW-0479">Metal-binding</keyword>
<evidence type="ECO:0000259" key="3">
    <source>
        <dbReference type="PROSITE" id="PS50157"/>
    </source>
</evidence>
<protein>
    <recommendedName>
        <fullName evidence="3">C2H2-type domain-containing protein</fullName>
    </recommendedName>
</protein>
<gene>
    <name evidence="4" type="ORF">RDB_LOCUS113016</name>
</gene>
<dbReference type="EMBL" id="CAJMXA010003535">
    <property type="protein sequence ID" value="CAE6501425.1"/>
    <property type="molecule type" value="Genomic_DNA"/>
</dbReference>
<accession>A0A8H3CUY8</accession>
<keyword evidence="1" id="KW-0863">Zinc-finger</keyword>
<feature type="region of interest" description="Disordered" evidence="2">
    <location>
        <begin position="64"/>
        <end position="90"/>
    </location>
</feature>
<comment type="caution">
    <text evidence="4">The sequence shown here is derived from an EMBL/GenBank/DDBJ whole genome shotgun (WGS) entry which is preliminary data.</text>
</comment>
<feature type="compositionally biased region" description="Polar residues" evidence="2">
    <location>
        <begin position="67"/>
        <end position="76"/>
    </location>
</feature>
<sequence>MFEHYHDPCANIHAHCGYTSKISPCAPAWPYEYPSTPLASLETTLESNLSLSVKGVLGLEDDRDIQSPVTSSSSAPTDLLRPGSRGSEGKACTSMYETPNNIQLKLHEHEEPQLHDYRGYIIMENGRIKCNCPLDKCGRNYQGLREWKRKHEPKLLPCEIPGCSMIFSRRDVMMKHMRNPNLHLRQG</sequence>
<dbReference type="Proteomes" id="UP000663853">
    <property type="component" value="Unassembled WGS sequence"/>
</dbReference>